<keyword evidence="2" id="KW-1133">Transmembrane helix</keyword>
<feature type="region of interest" description="Disordered" evidence="1">
    <location>
        <begin position="1"/>
        <end position="25"/>
    </location>
</feature>
<evidence type="ECO:0000313" key="4">
    <source>
        <dbReference type="Proteomes" id="UP001244552"/>
    </source>
</evidence>
<dbReference type="Pfam" id="PF06123">
    <property type="entry name" value="CreD"/>
    <property type="match status" value="1"/>
</dbReference>
<dbReference type="InterPro" id="IPR010364">
    <property type="entry name" value="Uncharacterised_IM_CreD"/>
</dbReference>
<evidence type="ECO:0000313" key="3">
    <source>
        <dbReference type="EMBL" id="MDQ0534764.1"/>
    </source>
</evidence>
<proteinExistence type="predicted"/>
<feature type="transmembrane region" description="Helical" evidence="2">
    <location>
        <begin position="322"/>
        <end position="341"/>
    </location>
</feature>
<feature type="transmembrane region" description="Helical" evidence="2">
    <location>
        <begin position="374"/>
        <end position="393"/>
    </location>
</feature>
<gene>
    <name evidence="3" type="ORF">QO018_003641</name>
</gene>
<feature type="transmembrane region" description="Helical" evidence="2">
    <location>
        <begin position="427"/>
        <end position="445"/>
    </location>
</feature>
<name>A0ABU0MNE4_9PROT</name>
<dbReference type="RefSeq" id="WP_246513155.1">
    <property type="nucleotide sequence ID" value="NZ_JAGINO010000012.1"/>
</dbReference>
<feature type="transmembrane region" description="Helical" evidence="2">
    <location>
        <begin position="31"/>
        <end position="52"/>
    </location>
</feature>
<protein>
    <submittedName>
        <fullName evidence="3">Inner membrane protein</fullName>
    </submittedName>
</protein>
<keyword evidence="2" id="KW-0812">Transmembrane</keyword>
<dbReference type="NCBIfam" id="NF008712">
    <property type="entry name" value="PRK11715.1-1"/>
    <property type="match status" value="1"/>
</dbReference>
<reference evidence="3 4" key="1">
    <citation type="submission" date="2023-07" db="EMBL/GenBank/DDBJ databases">
        <title>Genomic Encyclopedia of Type Strains, Phase IV (KMG-IV): sequencing the most valuable type-strain genomes for metagenomic binning, comparative biology and taxonomic classification.</title>
        <authorList>
            <person name="Goeker M."/>
        </authorList>
    </citation>
    <scope>NUCLEOTIDE SEQUENCE [LARGE SCALE GENOMIC DNA]</scope>
    <source>
        <strain evidence="3 4">DSM 19922</strain>
    </source>
</reference>
<sequence length="455" mass="48904">MTVPPAPPPAPPVAPPAASPPASRGRRSTKLLQVVLLLVATLIAGLPVSLIIGERTERQAEMQEELMRSWSPEQTVQTPLLAVPYLAADGKTRGYLKIAPATLATQATLTPERKKRGLFSATVYTASLEMTGTFAAPSATSLEKLVGRGGSIAWEDGIVLLQVSGLAGMTAEDHMVWNGESIPWRGCQEVVARTEDCWGASLTARPTIRAAPAANAEMKFQATVTLRGTGAFRQLLDSRQATAVIRAPWPTPSFVGTALPSDPTVTADAFEARWNLSDYSRPPLRSDATLMDSLEPQYLATAGVELLEAVPTYRMINRASKYASLFVVLSFTVYALFELLAGVRIHIVQYGLVGLSMTLFALLLVSFAEPLGYVAGYWISAALVLVQATAYTWAVTRRIGPTLVFATALASLFGFLHLLLGLENYSLLVGTIALFLVLSAIMAVTQRVDWQGEEA</sequence>
<feature type="compositionally biased region" description="Pro residues" evidence="1">
    <location>
        <begin position="1"/>
        <end position="19"/>
    </location>
</feature>
<dbReference type="PANTHER" id="PTHR30092:SF0">
    <property type="entry name" value="INNER MEMBRANE PROTEIN CRED"/>
    <property type="match status" value="1"/>
</dbReference>
<dbReference type="Proteomes" id="UP001244552">
    <property type="component" value="Unassembled WGS sequence"/>
</dbReference>
<organism evidence="3 4">
    <name type="scientific">Azospirillum picis</name>
    <dbReference type="NCBI Taxonomy" id="488438"/>
    <lineage>
        <taxon>Bacteria</taxon>
        <taxon>Pseudomonadati</taxon>
        <taxon>Pseudomonadota</taxon>
        <taxon>Alphaproteobacteria</taxon>
        <taxon>Rhodospirillales</taxon>
        <taxon>Azospirillaceae</taxon>
        <taxon>Azospirillum</taxon>
    </lineage>
</organism>
<keyword evidence="4" id="KW-1185">Reference proteome</keyword>
<evidence type="ECO:0000256" key="2">
    <source>
        <dbReference type="SAM" id="Phobius"/>
    </source>
</evidence>
<dbReference type="EMBL" id="JAUSVU010000013">
    <property type="protein sequence ID" value="MDQ0534764.1"/>
    <property type="molecule type" value="Genomic_DNA"/>
</dbReference>
<keyword evidence="2" id="KW-0472">Membrane</keyword>
<evidence type="ECO:0000256" key="1">
    <source>
        <dbReference type="SAM" id="MobiDB-lite"/>
    </source>
</evidence>
<comment type="caution">
    <text evidence="3">The sequence shown here is derived from an EMBL/GenBank/DDBJ whole genome shotgun (WGS) entry which is preliminary data.</text>
</comment>
<feature type="transmembrane region" description="Helical" evidence="2">
    <location>
        <begin position="399"/>
        <end position="420"/>
    </location>
</feature>
<feature type="transmembrane region" description="Helical" evidence="2">
    <location>
        <begin position="347"/>
        <end position="367"/>
    </location>
</feature>
<accession>A0ABU0MNE4</accession>
<dbReference type="PANTHER" id="PTHR30092">
    <property type="entry name" value="INNER MEMBRANE PROTEIN CRED"/>
    <property type="match status" value="1"/>
</dbReference>